<evidence type="ECO:0000256" key="9">
    <source>
        <dbReference type="ARBA" id="ARBA00022827"/>
    </source>
</evidence>
<dbReference type="GO" id="GO:0005524">
    <property type="term" value="F:ATP binding"/>
    <property type="evidence" value="ECO:0007669"/>
    <property type="project" value="UniProtKB-KW"/>
</dbReference>
<evidence type="ECO:0000256" key="5">
    <source>
        <dbReference type="ARBA" id="ARBA00022643"/>
    </source>
</evidence>
<reference evidence="13 14" key="1">
    <citation type="journal article" date="2017" name="Nat. Commun.">
        <title>In situ click chemistry generation of cyclooxygenase-2 inhibitors.</title>
        <authorList>
            <person name="Bhardwaj A."/>
            <person name="Kaur J."/>
            <person name="Wuest M."/>
            <person name="Wuest F."/>
        </authorList>
    </citation>
    <scope>NUCLEOTIDE SEQUENCE [LARGE SCALE GENOMIC DNA]</scope>
    <source>
        <strain evidence="13">S2_018_000_R2_106</strain>
    </source>
</reference>
<dbReference type="InterPro" id="IPR015864">
    <property type="entry name" value="FAD_synthase"/>
</dbReference>
<accession>A0A6N4RCP7</accession>
<sequence>MCMVWRVHFPQSVPCEGGCVVAIGNFDGVHEGHRHLLALARAEAQWRHLPLVVLTFEPHPRSILRPDVPLKRLTTLEEKTQRLAFAEVDGVAVVDFSLDVAGWSPARFMDDVLVGWLCAKGVCVGENFRFGHKAAGDVTTLKARTEFTTLAVPLLTDEAGVVSSSRLRSL</sequence>
<dbReference type="PANTHER" id="PTHR22749:SF6">
    <property type="entry name" value="RIBOFLAVIN KINASE"/>
    <property type="match status" value="1"/>
</dbReference>
<dbReference type="SUPFAM" id="SSF52374">
    <property type="entry name" value="Nucleotidylyl transferase"/>
    <property type="match status" value="1"/>
</dbReference>
<dbReference type="GO" id="GO:0009398">
    <property type="term" value="P:FMN biosynthetic process"/>
    <property type="evidence" value="ECO:0007669"/>
    <property type="project" value="TreeGrafter"/>
</dbReference>
<dbReference type="InterPro" id="IPR023468">
    <property type="entry name" value="Riboflavin_kinase"/>
</dbReference>
<evidence type="ECO:0000256" key="10">
    <source>
        <dbReference type="ARBA" id="ARBA00022840"/>
    </source>
</evidence>
<keyword evidence="10" id="KW-0067">ATP-binding</keyword>
<evidence type="ECO:0000313" key="13">
    <source>
        <dbReference type="EMBL" id="TKW60806.1"/>
    </source>
</evidence>
<comment type="similarity">
    <text evidence="2">Belongs to the RibF family.</text>
</comment>
<comment type="catalytic activity">
    <reaction evidence="11">
        <text>FMN + ATP + H(+) = FAD + diphosphate</text>
        <dbReference type="Rhea" id="RHEA:17237"/>
        <dbReference type="ChEBI" id="CHEBI:15378"/>
        <dbReference type="ChEBI" id="CHEBI:30616"/>
        <dbReference type="ChEBI" id="CHEBI:33019"/>
        <dbReference type="ChEBI" id="CHEBI:57692"/>
        <dbReference type="ChEBI" id="CHEBI:58210"/>
        <dbReference type="EC" id="2.7.7.2"/>
    </reaction>
</comment>
<dbReference type="Pfam" id="PF06574">
    <property type="entry name" value="FAD_syn"/>
    <property type="match status" value="1"/>
</dbReference>
<dbReference type="GO" id="GO:0009231">
    <property type="term" value="P:riboflavin biosynthetic process"/>
    <property type="evidence" value="ECO:0007669"/>
    <property type="project" value="InterPro"/>
</dbReference>
<keyword evidence="4" id="KW-0285">Flavoprotein</keyword>
<dbReference type="Gene3D" id="3.40.50.620">
    <property type="entry name" value="HUPs"/>
    <property type="match status" value="1"/>
</dbReference>
<dbReference type="GO" id="GO:0003919">
    <property type="term" value="F:FMN adenylyltransferase activity"/>
    <property type="evidence" value="ECO:0007669"/>
    <property type="project" value="UniProtKB-EC"/>
</dbReference>
<evidence type="ECO:0000256" key="3">
    <source>
        <dbReference type="ARBA" id="ARBA00012393"/>
    </source>
</evidence>
<dbReference type="EMBL" id="VAFM01000002">
    <property type="protein sequence ID" value="TKW60806.1"/>
    <property type="molecule type" value="Genomic_DNA"/>
</dbReference>
<dbReference type="GO" id="GO:0008531">
    <property type="term" value="F:riboflavin kinase activity"/>
    <property type="evidence" value="ECO:0007669"/>
    <property type="project" value="TreeGrafter"/>
</dbReference>
<gene>
    <name evidence="13" type="ORF">DI628_07910</name>
</gene>
<organism evidence="13 14">
    <name type="scientific">Blastochloris viridis</name>
    <name type="common">Rhodopseudomonas viridis</name>
    <dbReference type="NCBI Taxonomy" id="1079"/>
    <lineage>
        <taxon>Bacteria</taxon>
        <taxon>Pseudomonadati</taxon>
        <taxon>Pseudomonadota</taxon>
        <taxon>Alphaproteobacteria</taxon>
        <taxon>Hyphomicrobiales</taxon>
        <taxon>Blastochloridaceae</taxon>
        <taxon>Blastochloris</taxon>
    </lineage>
</organism>
<evidence type="ECO:0000256" key="4">
    <source>
        <dbReference type="ARBA" id="ARBA00022630"/>
    </source>
</evidence>
<proteinExistence type="inferred from homology"/>
<evidence type="ECO:0000256" key="2">
    <source>
        <dbReference type="ARBA" id="ARBA00010214"/>
    </source>
</evidence>
<dbReference type="UniPathway" id="UPA00277">
    <property type="reaction ID" value="UER00407"/>
</dbReference>
<evidence type="ECO:0000259" key="12">
    <source>
        <dbReference type="Pfam" id="PF06574"/>
    </source>
</evidence>
<keyword evidence="5" id="KW-0288">FMN</keyword>
<evidence type="ECO:0000256" key="7">
    <source>
        <dbReference type="ARBA" id="ARBA00022695"/>
    </source>
</evidence>
<keyword evidence="7" id="KW-0548">Nucleotidyltransferase</keyword>
<comment type="caution">
    <text evidence="13">The sequence shown here is derived from an EMBL/GenBank/DDBJ whole genome shotgun (WGS) entry which is preliminary data.</text>
</comment>
<evidence type="ECO:0000256" key="6">
    <source>
        <dbReference type="ARBA" id="ARBA00022679"/>
    </source>
</evidence>
<evidence type="ECO:0000313" key="14">
    <source>
        <dbReference type="Proteomes" id="UP000320948"/>
    </source>
</evidence>
<keyword evidence="8" id="KW-0547">Nucleotide-binding</keyword>
<dbReference type="EC" id="2.7.7.2" evidence="3"/>
<evidence type="ECO:0000256" key="1">
    <source>
        <dbReference type="ARBA" id="ARBA00004726"/>
    </source>
</evidence>
<name>A0A6N4RCP7_BLAVI</name>
<keyword evidence="6" id="KW-0808">Transferase</keyword>
<evidence type="ECO:0000256" key="11">
    <source>
        <dbReference type="ARBA" id="ARBA00049494"/>
    </source>
</evidence>
<dbReference type="CDD" id="cd02064">
    <property type="entry name" value="FAD_synthetase_N"/>
    <property type="match status" value="1"/>
</dbReference>
<comment type="pathway">
    <text evidence="1">Cofactor biosynthesis; FAD biosynthesis; FAD from FMN: step 1/1.</text>
</comment>
<evidence type="ECO:0000256" key="8">
    <source>
        <dbReference type="ARBA" id="ARBA00022741"/>
    </source>
</evidence>
<dbReference type="GO" id="GO:0006747">
    <property type="term" value="P:FAD biosynthetic process"/>
    <property type="evidence" value="ECO:0007669"/>
    <property type="project" value="UniProtKB-UniPathway"/>
</dbReference>
<dbReference type="PANTHER" id="PTHR22749">
    <property type="entry name" value="RIBOFLAVIN KINASE/FMN ADENYLYLTRANSFERASE"/>
    <property type="match status" value="1"/>
</dbReference>
<keyword evidence="9" id="KW-0274">FAD</keyword>
<dbReference type="Proteomes" id="UP000320948">
    <property type="component" value="Unassembled WGS sequence"/>
</dbReference>
<dbReference type="AlphaFoldDB" id="A0A6N4RCP7"/>
<feature type="domain" description="FAD synthetase" evidence="12">
    <location>
        <begin position="16"/>
        <end position="166"/>
    </location>
</feature>
<protein>
    <recommendedName>
        <fullName evidence="3">FAD synthase</fullName>
        <ecNumber evidence="3">2.7.7.2</ecNumber>
    </recommendedName>
</protein>
<dbReference type="InterPro" id="IPR014729">
    <property type="entry name" value="Rossmann-like_a/b/a_fold"/>
</dbReference>